<name>A0A1U7I9I6_9CYAN</name>
<reference evidence="1 2" key="1">
    <citation type="submission" date="2016-11" db="EMBL/GenBank/DDBJ databases">
        <title>Draft Genome Sequences of Nine Cyanobacterial Strains from Diverse Habitats.</title>
        <authorList>
            <person name="Zhu T."/>
            <person name="Hou S."/>
            <person name="Lu X."/>
            <person name="Hess W.R."/>
        </authorList>
    </citation>
    <scope>NUCLEOTIDE SEQUENCE [LARGE SCALE GENOMIC DNA]</scope>
    <source>
        <strain evidence="1 2">IAM M-71</strain>
    </source>
</reference>
<protein>
    <submittedName>
        <fullName evidence="1">Uncharacterized protein</fullName>
    </submittedName>
</protein>
<dbReference type="AlphaFoldDB" id="A0A1U7I9I6"/>
<gene>
    <name evidence="1" type="ORF">NIES2119_23995</name>
</gene>
<dbReference type="EMBL" id="MRCE01000032">
    <property type="protein sequence ID" value="OKH33130.1"/>
    <property type="molecule type" value="Genomic_DNA"/>
</dbReference>
<proteinExistence type="predicted"/>
<dbReference type="Proteomes" id="UP000185860">
    <property type="component" value="Unassembled WGS sequence"/>
</dbReference>
<sequence>MQYILKLEGQELPLTAEIAATDETIIAALAPFFPEAASAEIKREQNGETTIIRLVKKAGTKGNYLENIINVTNELNPSIALSWQLKQMEIRGELTLERLLKIQPLLENAISEGEAWEAEISRVISRLKTCQPIASNQSIKGY</sequence>
<comment type="caution">
    <text evidence="1">The sequence shown here is derived from an EMBL/GenBank/DDBJ whole genome shotgun (WGS) entry which is preliminary data.</text>
</comment>
<accession>A0A1U7I9I6</accession>
<dbReference type="OrthoDB" id="464394at2"/>
<evidence type="ECO:0000313" key="1">
    <source>
        <dbReference type="EMBL" id="OKH33130.1"/>
    </source>
</evidence>
<dbReference type="RefSeq" id="WP_073596024.1">
    <property type="nucleotide sequence ID" value="NZ_MRCE01000032.1"/>
</dbReference>
<evidence type="ECO:0000313" key="2">
    <source>
        <dbReference type="Proteomes" id="UP000185860"/>
    </source>
</evidence>
<dbReference type="STRING" id="454136.NIES2119_23995"/>
<organism evidence="1 2">
    <name type="scientific">[Phormidium ambiguum] IAM M-71</name>
    <dbReference type="NCBI Taxonomy" id="454136"/>
    <lineage>
        <taxon>Bacteria</taxon>
        <taxon>Bacillati</taxon>
        <taxon>Cyanobacteriota</taxon>
        <taxon>Cyanophyceae</taxon>
        <taxon>Oscillatoriophycideae</taxon>
        <taxon>Aerosakkonematales</taxon>
        <taxon>Aerosakkonemataceae</taxon>
        <taxon>Floridanema</taxon>
    </lineage>
</organism>